<evidence type="ECO:0000313" key="2">
    <source>
        <dbReference type="Proteomes" id="UP000692954"/>
    </source>
</evidence>
<reference evidence="1" key="1">
    <citation type="submission" date="2021-01" db="EMBL/GenBank/DDBJ databases">
        <authorList>
            <consortium name="Genoscope - CEA"/>
            <person name="William W."/>
        </authorList>
    </citation>
    <scope>NUCLEOTIDE SEQUENCE</scope>
</reference>
<dbReference type="Proteomes" id="UP000692954">
    <property type="component" value="Unassembled WGS sequence"/>
</dbReference>
<dbReference type="EMBL" id="CAJJDN010000050">
    <property type="protein sequence ID" value="CAD8086852.1"/>
    <property type="molecule type" value="Genomic_DNA"/>
</dbReference>
<comment type="caution">
    <text evidence="1">The sequence shown here is derived from an EMBL/GenBank/DDBJ whole genome shotgun (WGS) entry which is preliminary data.</text>
</comment>
<accession>A0A8S1N4B0</accession>
<evidence type="ECO:0000313" key="1">
    <source>
        <dbReference type="EMBL" id="CAD8086852.1"/>
    </source>
</evidence>
<proteinExistence type="predicted"/>
<gene>
    <name evidence="1" type="ORF">PSON_ATCC_30995.1.T0500222</name>
</gene>
<name>A0A8S1N4B0_9CILI</name>
<protein>
    <submittedName>
        <fullName evidence="1">Uncharacterized protein</fullName>
    </submittedName>
</protein>
<sequence>MKRDGCNERNYNKLLSNFYQRDNPYSNLIYSIYEQTSGKKYYWQCGFKYEFIFMHNVDIEVPQISKKTQLEDAFQQLRTLKIQRHKELQELRLINLERFSF</sequence>
<dbReference type="AlphaFoldDB" id="A0A8S1N4B0"/>
<organism evidence="1 2">
    <name type="scientific">Paramecium sonneborni</name>
    <dbReference type="NCBI Taxonomy" id="65129"/>
    <lineage>
        <taxon>Eukaryota</taxon>
        <taxon>Sar</taxon>
        <taxon>Alveolata</taxon>
        <taxon>Ciliophora</taxon>
        <taxon>Intramacronucleata</taxon>
        <taxon>Oligohymenophorea</taxon>
        <taxon>Peniculida</taxon>
        <taxon>Parameciidae</taxon>
        <taxon>Paramecium</taxon>
    </lineage>
</organism>
<keyword evidence="2" id="KW-1185">Reference proteome</keyword>